<dbReference type="Gene3D" id="3.40.50.1980">
    <property type="entry name" value="Nitrogenase molybdenum iron protein domain"/>
    <property type="match status" value="2"/>
</dbReference>
<comment type="subcellular location">
    <subcellularLocation>
        <location evidence="1">Cell envelope</location>
    </subcellularLocation>
</comment>
<feature type="chain" id="PRO_5047323777" evidence="6">
    <location>
        <begin position="23"/>
        <end position="352"/>
    </location>
</feature>
<organism evidence="8 9">
    <name type="scientific">Nocardioides endophyticus</name>
    <dbReference type="NCBI Taxonomy" id="1353775"/>
    <lineage>
        <taxon>Bacteria</taxon>
        <taxon>Bacillati</taxon>
        <taxon>Actinomycetota</taxon>
        <taxon>Actinomycetes</taxon>
        <taxon>Propionibacteriales</taxon>
        <taxon>Nocardioidaceae</taxon>
        <taxon>Nocardioides</taxon>
    </lineage>
</organism>
<keyword evidence="4 6" id="KW-0732">Signal</keyword>
<evidence type="ECO:0000313" key="9">
    <source>
        <dbReference type="Proteomes" id="UP001499882"/>
    </source>
</evidence>
<feature type="region of interest" description="Disordered" evidence="5">
    <location>
        <begin position="27"/>
        <end position="48"/>
    </location>
</feature>
<evidence type="ECO:0000256" key="4">
    <source>
        <dbReference type="ARBA" id="ARBA00022729"/>
    </source>
</evidence>
<dbReference type="RefSeq" id="WP_345525169.1">
    <property type="nucleotide sequence ID" value="NZ_BAABKN010000005.1"/>
</dbReference>
<dbReference type="Proteomes" id="UP001499882">
    <property type="component" value="Unassembled WGS sequence"/>
</dbReference>
<feature type="domain" description="Fe/B12 periplasmic-binding" evidence="7">
    <location>
        <begin position="68"/>
        <end position="339"/>
    </location>
</feature>
<dbReference type="PROSITE" id="PS51257">
    <property type="entry name" value="PROKAR_LIPOPROTEIN"/>
    <property type="match status" value="1"/>
</dbReference>
<evidence type="ECO:0000259" key="7">
    <source>
        <dbReference type="PROSITE" id="PS50983"/>
    </source>
</evidence>
<feature type="signal peptide" evidence="6">
    <location>
        <begin position="1"/>
        <end position="22"/>
    </location>
</feature>
<keyword evidence="3" id="KW-0813">Transport</keyword>
<evidence type="ECO:0000256" key="1">
    <source>
        <dbReference type="ARBA" id="ARBA00004196"/>
    </source>
</evidence>
<sequence>MNPTRRRFLAGLSVLAVAPVLAACGSDSASDGGSASKPSSSGAPEESAFPVTIKHKYGETTIEKAPERVVCIGLTDQDTLMALGIVPVGVTYWFGDEKLQGVYPWAQDYLGDAELPTVLKETNGVEIEKVAALAPDLIIGQYAGLTEQDYKKLEAMGVPVVAQSGDYTDYGTPWDEAALTLGTAIGKPKAAQELIDSVKKRITDEAAKHPEFKGQTAGVVTPYEGLFLYGPEDPRSRMLLDLGFDLHPLITDADDSEFGISLSAERTSDLDDIGVAVWLDYEADKQTQKLFDATTAYDEGRWIDINDSNGSYYVAHSFVTPLSIPYVLDRYVPQLAAAADGDPKTEPPAVKD</sequence>
<dbReference type="InterPro" id="IPR006311">
    <property type="entry name" value="TAT_signal"/>
</dbReference>
<protein>
    <submittedName>
        <fullName evidence="8">Iron-siderophore ABC transporter substrate-binding protein</fullName>
    </submittedName>
</protein>
<dbReference type="InterPro" id="IPR051313">
    <property type="entry name" value="Bact_iron-sidero_bind"/>
</dbReference>
<evidence type="ECO:0000256" key="2">
    <source>
        <dbReference type="ARBA" id="ARBA00008814"/>
    </source>
</evidence>
<reference evidence="9" key="1">
    <citation type="journal article" date="2019" name="Int. J. Syst. Evol. Microbiol.">
        <title>The Global Catalogue of Microorganisms (GCM) 10K type strain sequencing project: providing services to taxonomists for standard genome sequencing and annotation.</title>
        <authorList>
            <consortium name="The Broad Institute Genomics Platform"/>
            <consortium name="The Broad Institute Genome Sequencing Center for Infectious Disease"/>
            <person name="Wu L."/>
            <person name="Ma J."/>
        </authorList>
    </citation>
    <scope>NUCLEOTIDE SEQUENCE [LARGE SCALE GENOMIC DNA]</scope>
    <source>
        <strain evidence="9">JCM 18532</strain>
    </source>
</reference>
<name>A0ABP8YEQ7_9ACTN</name>
<comment type="caution">
    <text evidence="8">The sequence shown here is derived from an EMBL/GenBank/DDBJ whole genome shotgun (WGS) entry which is preliminary data.</text>
</comment>
<keyword evidence="9" id="KW-1185">Reference proteome</keyword>
<dbReference type="PANTHER" id="PTHR30532">
    <property type="entry name" value="IRON III DICITRATE-BINDING PERIPLASMIC PROTEIN"/>
    <property type="match status" value="1"/>
</dbReference>
<dbReference type="EMBL" id="BAABKN010000005">
    <property type="protein sequence ID" value="GAA4726675.1"/>
    <property type="molecule type" value="Genomic_DNA"/>
</dbReference>
<dbReference type="Pfam" id="PF01497">
    <property type="entry name" value="Peripla_BP_2"/>
    <property type="match status" value="1"/>
</dbReference>
<gene>
    <name evidence="8" type="ORF">GCM10023350_06790</name>
</gene>
<dbReference type="PROSITE" id="PS50983">
    <property type="entry name" value="FE_B12_PBP"/>
    <property type="match status" value="1"/>
</dbReference>
<accession>A0ABP8YEQ7</accession>
<evidence type="ECO:0000256" key="6">
    <source>
        <dbReference type="SAM" id="SignalP"/>
    </source>
</evidence>
<evidence type="ECO:0000256" key="5">
    <source>
        <dbReference type="SAM" id="MobiDB-lite"/>
    </source>
</evidence>
<dbReference type="PANTHER" id="PTHR30532:SF24">
    <property type="entry name" value="FERRIC ENTEROBACTIN-BINDING PERIPLASMIC PROTEIN FEPB"/>
    <property type="match status" value="1"/>
</dbReference>
<evidence type="ECO:0000313" key="8">
    <source>
        <dbReference type="EMBL" id="GAA4726675.1"/>
    </source>
</evidence>
<proteinExistence type="inferred from homology"/>
<evidence type="ECO:0000256" key="3">
    <source>
        <dbReference type="ARBA" id="ARBA00022448"/>
    </source>
</evidence>
<dbReference type="SUPFAM" id="SSF53807">
    <property type="entry name" value="Helical backbone' metal receptor"/>
    <property type="match status" value="1"/>
</dbReference>
<dbReference type="InterPro" id="IPR002491">
    <property type="entry name" value="ABC_transptr_periplasmic_BD"/>
</dbReference>
<comment type="similarity">
    <text evidence="2">Belongs to the bacterial solute-binding protein 8 family.</text>
</comment>
<dbReference type="PROSITE" id="PS51318">
    <property type="entry name" value="TAT"/>
    <property type="match status" value="1"/>
</dbReference>